<proteinExistence type="predicted"/>
<feature type="non-terminal residue" evidence="2">
    <location>
        <position position="152"/>
    </location>
</feature>
<dbReference type="InterPro" id="IPR003961">
    <property type="entry name" value="FN3_dom"/>
</dbReference>
<name>A0A091QYE2_MERNU</name>
<dbReference type="CDD" id="cd00063">
    <property type="entry name" value="FN3"/>
    <property type="match status" value="1"/>
</dbReference>
<dbReference type="PROSITE" id="PS50853">
    <property type="entry name" value="FN3"/>
    <property type="match status" value="2"/>
</dbReference>
<evidence type="ECO:0000313" key="3">
    <source>
        <dbReference type="Proteomes" id="UP000052967"/>
    </source>
</evidence>
<gene>
    <name evidence="2" type="ORF">N331_06681</name>
</gene>
<dbReference type="Gene3D" id="2.60.40.10">
    <property type="entry name" value="Immunoglobulins"/>
    <property type="match status" value="2"/>
</dbReference>
<accession>A0A091QYE2</accession>
<reference evidence="2 3" key="1">
    <citation type="submission" date="2014-04" db="EMBL/GenBank/DDBJ databases">
        <title>Genome evolution of avian class.</title>
        <authorList>
            <person name="Zhang G."/>
            <person name="Li C."/>
        </authorList>
    </citation>
    <scope>NUCLEOTIDE SEQUENCE [LARGE SCALE GENOMIC DNA]</scope>
    <source>
        <strain evidence="2">BGI_N331</strain>
    </source>
</reference>
<dbReference type="SUPFAM" id="SSF49265">
    <property type="entry name" value="Fibronectin type III"/>
    <property type="match status" value="1"/>
</dbReference>
<feature type="non-terminal residue" evidence="2">
    <location>
        <position position="1"/>
    </location>
</feature>
<dbReference type="InterPro" id="IPR013783">
    <property type="entry name" value="Ig-like_fold"/>
</dbReference>
<feature type="domain" description="Fibronectin type-III" evidence="1">
    <location>
        <begin position="6"/>
        <end position="106"/>
    </location>
</feature>
<organism evidence="2 3">
    <name type="scientific">Merops nubicus</name>
    <name type="common">Northern carmine bee-eater</name>
    <dbReference type="NCBI Taxonomy" id="57421"/>
    <lineage>
        <taxon>Eukaryota</taxon>
        <taxon>Metazoa</taxon>
        <taxon>Chordata</taxon>
        <taxon>Craniata</taxon>
        <taxon>Vertebrata</taxon>
        <taxon>Euteleostomi</taxon>
        <taxon>Archelosauria</taxon>
        <taxon>Archosauria</taxon>
        <taxon>Dinosauria</taxon>
        <taxon>Saurischia</taxon>
        <taxon>Theropoda</taxon>
        <taxon>Coelurosauria</taxon>
        <taxon>Aves</taxon>
        <taxon>Neognathae</taxon>
        <taxon>Neoaves</taxon>
        <taxon>Telluraves</taxon>
        <taxon>Coraciimorphae</taxon>
        <taxon>Coraciiformes</taxon>
        <taxon>Meropidae</taxon>
        <taxon>Merops</taxon>
    </lineage>
</organism>
<dbReference type="FunFam" id="2.60.40.10:FF:000065">
    <property type="entry name" value="roundabout homolog 1 isoform X3"/>
    <property type="match status" value="1"/>
</dbReference>
<dbReference type="InterPro" id="IPR036116">
    <property type="entry name" value="FN3_sf"/>
</dbReference>
<keyword evidence="3" id="KW-1185">Reference proteome</keyword>
<dbReference type="EMBL" id="KK708122">
    <property type="protein sequence ID" value="KFQ31681.1"/>
    <property type="molecule type" value="Genomic_DNA"/>
</dbReference>
<dbReference type="AlphaFoldDB" id="A0A091QYE2"/>
<protein>
    <submittedName>
        <fullName evidence="2">Roundabout 2</fullName>
    </submittedName>
</protein>
<dbReference type="Proteomes" id="UP000052967">
    <property type="component" value="Unassembled WGS sequence"/>
</dbReference>
<feature type="domain" description="Fibronectin type-III" evidence="1">
    <location>
        <begin position="111"/>
        <end position="152"/>
    </location>
</feature>
<sequence length="152" mass="16847">GGWDITPRNLLDLRLHLDNGTALPTAAVRLRWRMLTPAPTLVGYVVLYRCLSPTSTSWVHHDAGKELSTITPPLRRGHHYEFKVRPYSGGTQGLDSNSRHLWIPEEAPSAAPQNVTVDQVELENGTVVVSWEPPPPESHNGVIKGYQVWGQG</sequence>
<evidence type="ECO:0000259" key="1">
    <source>
        <dbReference type="PROSITE" id="PS50853"/>
    </source>
</evidence>
<evidence type="ECO:0000313" key="2">
    <source>
        <dbReference type="EMBL" id="KFQ31681.1"/>
    </source>
</evidence>